<feature type="domain" description="SGNH" evidence="3">
    <location>
        <begin position="462"/>
        <end position="685"/>
    </location>
</feature>
<dbReference type="Pfam" id="PF01757">
    <property type="entry name" value="Acyl_transf_3"/>
    <property type="match status" value="1"/>
</dbReference>
<evidence type="ECO:0000313" key="4">
    <source>
        <dbReference type="EMBL" id="AFM12314.1"/>
    </source>
</evidence>
<gene>
    <name evidence="4" type="ordered locus">Turpa_1666</name>
</gene>
<dbReference type="PANTHER" id="PTHR23028">
    <property type="entry name" value="ACETYLTRANSFERASE"/>
    <property type="match status" value="1"/>
</dbReference>
<protein>
    <submittedName>
        <fullName evidence="4">Acyltransferase 3</fullName>
    </submittedName>
</protein>
<dbReference type="GO" id="GO:0009103">
    <property type="term" value="P:lipopolysaccharide biosynthetic process"/>
    <property type="evidence" value="ECO:0007669"/>
    <property type="project" value="TreeGrafter"/>
</dbReference>
<keyword evidence="5" id="KW-1185">Reference proteome</keyword>
<dbReference type="KEGG" id="tpx:Turpa_1666"/>
<dbReference type="InterPro" id="IPR043968">
    <property type="entry name" value="SGNH"/>
</dbReference>
<evidence type="ECO:0000259" key="2">
    <source>
        <dbReference type="Pfam" id="PF01757"/>
    </source>
</evidence>
<keyword evidence="4" id="KW-0808">Transferase</keyword>
<accession>I4B4V7</accession>
<dbReference type="Pfam" id="PF19040">
    <property type="entry name" value="SGNH"/>
    <property type="match status" value="1"/>
</dbReference>
<dbReference type="PATRIC" id="fig|869212.3.peg.1660"/>
<evidence type="ECO:0000256" key="1">
    <source>
        <dbReference type="SAM" id="Phobius"/>
    </source>
</evidence>
<feature type="transmembrane region" description="Helical" evidence="1">
    <location>
        <begin position="88"/>
        <end position="108"/>
    </location>
</feature>
<dbReference type="AlphaFoldDB" id="I4B4V7"/>
<feature type="domain" description="Acyltransferase 3" evidence="2">
    <location>
        <begin position="22"/>
        <end position="348"/>
    </location>
</feature>
<evidence type="ECO:0000313" key="5">
    <source>
        <dbReference type="Proteomes" id="UP000006048"/>
    </source>
</evidence>
<feature type="transmembrane region" description="Helical" evidence="1">
    <location>
        <begin position="267"/>
        <end position="286"/>
    </location>
</feature>
<dbReference type="PANTHER" id="PTHR23028:SF53">
    <property type="entry name" value="ACYL_TRANSF_3 DOMAIN-CONTAINING PROTEIN"/>
    <property type="match status" value="1"/>
</dbReference>
<keyword evidence="4" id="KW-0012">Acyltransferase</keyword>
<keyword evidence="1" id="KW-0472">Membrane</keyword>
<feature type="transmembrane region" description="Helical" evidence="1">
    <location>
        <begin position="373"/>
        <end position="395"/>
    </location>
</feature>
<sequence length="703" mass="78333">MLVFGSLGEPKMSAHTLTYRPDLQGLRAIAVIAVLIFHVWPQTFRGGFVGVDVFFVISGFLITSLLIAEHEATGKVDLPRFWARRFLRLLPAASVVLIAVVVGTLIFLPKPMWISTGLQVLAAAVYFENWALVLQSVDYWAQGQLATPVQHFWSLSIEEQFYIFWPPLIAVCGVIAARGRRGIRFYGTLLVLVITAASLALSVVPDPESGSPYFKTTTRAWELALGALLALISHRQILPRWLRSIFGWLGLGAIAISVLAINEAMRFPGYAALLPTLGTVLLITCHNAPYSPHRLLALRPLQWVGDLSYSIYLWHWPLVVFTRPFGEEASQLSAAIVIGGSLLFAVLCKYLIEDPFRRGRIAELLQSASRGAFLRKAFLLSVFLILTTAGAGAFLNVYQRQQVEKVATQDFEAVIGDPNYPGAAAFDPVRPAPVPAGVPLKPDPVAAYVDMKYKYLMCQVKGKLCEYGNPNGKLTIALVGDSHAMHYAPALEALAKKHDWRLLVIVKVACPIGDFPLWRDGAIRSDCDWWRSNMTKWVLQEKPAFVVTSGGLTGVYGQLPPVERQVKGFREVFNKFIANGTKIIAIKDNPLMKYHKGKWMDVPPCLYYYRKDIKKCFRPRELTLDSMTDTMMLAADGMQGVATINLTQYFCTKDECPPVIGNVVVYRDQHHLTETFVNTLTPYLEKELFRRMAALKTEAGARP</sequence>
<evidence type="ECO:0000259" key="3">
    <source>
        <dbReference type="Pfam" id="PF19040"/>
    </source>
</evidence>
<dbReference type="InterPro" id="IPR002656">
    <property type="entry name" value="Acyl_transf_3_dom"/>
</dbReference>
<feature type="transmembrane region" description="Helical" evidence="1">
    <location>
        <begin position="185"/>
        <end position="204"/>
    </location>
</feature>
<feature type="transmembrane region" description="Helical" evidence="1">
    <location>
        <begin position="332"/>
        <end position="352"/>
    </location>
</feature>
<dbReference type="HOGENOM" id="CLU_005679_10_1_12"/>
<feature type="transmembrane region" description="Helical" evidence="1">
    <location>
        <begin position="120"/>
        <end position="141"/>
    </location>
</feature>
<dbReference type="STRING" id="869212.Turpa_1666"/>
<keyword evidence="1" id="KW-0812">Transmembrane</keyword>
<dbReference type="GO" id="GO:0016747">
    <property type="term" value="F:acyltransferase activity, transferring groups other than amino-acyl groups"/>
    <property type="evidence" value="ECO:0007669"/>
    <property type="project" value="InterPro"/>
</dbReference>
<keyword evidence="1" id="KW-1133">Transmembrane helix</keyword>
<feature type="transmembrane region" description="Helical" evidence="1">
    <location>
        <begin position="47"/>
        <end position="68"/>
    </location>
</feature>
<reference evidence="4 5" key="1">
    <citation type="submission" date="2012-06" db="EMBL/GenBank/DDBJ databases">
        <title>The complete chromosome of genome of Turneriella parva DSM 21527.</title>
        <authorList>
            <consortium name="US DOE Joint Genome Institute (JGI-PGF)"/>
            <person name="Lucas S."/>
            <person name="Han J."/>
            <person name="Lapidus A."/>
            <person name="Bruce D."/>
            <person name="Goodwin L."/>
            <person name="Pitluck S."/>
            <person name="Peters L."/>
            <person name="Kyrpides N."/>
            <person name="Mavromatis K."/>
            <person name="Ivanova N."/>
            <person name="Mikhailova N."/>
            <person name="Chertkov O."/>
            <person name="Detter J.C."/>
            <person name="Tapia R."/>
            <person name="Han C."/>
            <person name="Land M."/>
            <person name="Hauser L."/>
            <person name="Markowitz V."/>
            <person name="Cheng J.-F."/>
            <person name="Hugenholtz P."/>
            <person name="Woyke T."/>
            <person name="Wu D."/>
            <person name="Gronow S."/>
            <person name="Wellnitz S."/>
            <person name="Brambilla E."/>
            <person name="Klenk H.-P."/>
            <person name="Eisen J.A."/>
        </authorList>
    </citation>
    <scope>NUCLEOTIDE SEQUENCE [LARGE SCALE GENOMIC DNA]</scope>
    <source>
        <strain evidence="5">ATCC BAA-1111 / DSM 21527 / NCTC 11395 / H</strain>
    </source>
</reference>
<dbReference type="EMBL" id="CP002959">
    <property type="protein sequence ID" value="AFM12314.1"/>
    <property type="molecule type" value="Genomic_DNA"/>
</dbReference>
<dbReference type="Proteomes" id="UP000006048">
    <property type="component" value="Chromosome"/>
</dbReference>
<name>I4B4V7_TURPD</name>
<organism evidence="4 5">
    <name type="scientific">Turneriella parva (strain ATCC BAA-1111 / DSM 21527 / NCTC 11395 / H)</name>
    <name type="common">Leptospira parva</name>
    <dbReference type="NCBI Taxonomy" id="869212"/>
    <lineage>
        <taxon>Bacteria</taxon>
        <taxon>Pseudomonadati</taxon>
        <taxon>Spirochaetota</taxon>
        <taxon>Spirochaetia</taxon>
        <taxon>Leptospirales</taxon>
        <taxon>Leptospiraceae</taxon>
        <taxon>Turneriella</taxon>
    </lineage>
</organism>
<proteinExistence type="predicted"/>
<feature type="transmembrane region" description="Helical" evidence="1">
    <location>
        <begin position="245"/>
        <end position="261"/>
    </location>
</feature>
<dbReference type="GO" id="GO:0016020">
    <property type="term" value="C:membrane"/>
    <property type="evidence" value="ECO:0007669"/>
    <property type="project" value="TreeGrafter"/>
</dbReference>
<dbReference type="InterPro" id="IPR050879">
    <property type="entry name" value="Acyltransferase_3"/>
</dbReference>